<keyword evidence="2" id="KW-1185">Reference proteome</keyword>
<reference evidence="1" key="1">
    <citation type="journal article" date="2014" name="Int. J. Syst. Evol. Microbiol.">
        <title>Complete genome sequence of Corynebacterium casei LMG S-19264T (=DSM 44701T), isolated from a smear-ripened cheese.</title>
        <authorList>
            <consortium name="US DOE Joint Genome Institute (JGI-PGF)"/>
            <person name="Walter F."/>
            <person name="Albersmeier A."/>
            <person name="Kalinowski J."/>
            <person name="Ruckert C."/>
        </authorList>
    </citation>
    <scope>NUCLEOTIDE SEQUENCE</scope>
    <source>
        <strain evidence="1">JCM 13919</strain>
    </source>
</reference>
<sequence>MTHSNKYIVSDEQGNYVYYTDHYHEALGLLSQYNKDLVKHGINGSAAILKRKIDGNGRCHYELYY</sequence>
<dbReference type="AlphaFoldDB" id="A0A917JWE5"/>
<organism evidence="1 2">
    <name type="scientific">Legionella impletisoli</name>
    <dbReference type="NCBI Taxonomy" id="343510"/>
    <lineage>
        <taxon>Bacteria</taxon>
        <taxon>Pseudomonadati</taxon>
        <taxon>Pseudomonadota</taxon>
        <taxon>Gammaproteobacteria</taxon>
        <taxon>Legionellales</taxon>
        <taxon>Legionellaceae</taxon>
        <taxon>Legionella</taxon>
    </lineage>
</organism>
<reference evidence="1" key="2">
    <citation type="submission" date="2020-09" db="EMBL/GenBank/DDBJ databases">
        <authorList>
            <person name="Sun Q."/>
            <person name="Ohkuma M."/>
        </authorList>
    </citation>
    <scope>NUCLEOTIDE SEQUENCE</scope>
    <source>
        <strain evidence="1">JCM 13919</strain>
    </source>
</reference>
<dbReference type="EMBL" id="BMOB01000009">
    <property type="protein sequence ID" value="GGI90569.1"/>
    <property type="molecule type" value="Genomic_DNA"/>
</dbReference>
<proteinExistence type="predicted"/>
<protein>
    <submittedName>
        <fullName evidence="1">Uncharacterized protein</fullName>
    </submittedName>
</protein>
<dbReference type="RefSeq" id="WP_131777221.1">
    <property type="nucleotide sequence ID" value="NZ_BMOB01000009.1"/>
</dbReference>
<comment type="caution">
    <text evidence="1">The sequence shown here is derived from an EMBL/GenBank/DDBJ whole genome shotgun (WGS) entry which is preliminary data.</text>
</comment>
<accession>A0A917JWE5</accession>
<evidence type="ECO:0000313" key="2">
    <source>
        <dbReference type="Proteomes" id="UP000630149"/>
    </source>
</evidence>
<dbReference type="Proteomes" id="UP000630149">
    <property type="component" value="Unassembled WGS sequence"/>
</dbReference>
<name>A0A917JWE5_9GAMM</name>
<gene>
    <name evidence="1" type="ORF">GCM10007966_19120</name>
</gene>
<evidence type="ECO:0000313" key="1">
    <source>
        <dbReference type="EMBL" id="GGI90569.1"/>
    </source>
</evidence>